<evidence type="ECO:0000313" key="2">
    <source>
        <dbReference type="Proteomes" id="UP000094472"/>
    </source>
</evidence>
<sequence>MVVVPADRPVARPRGFAYASIGFAWTVQTSERLGIVFRKRLAAGYAQASAQTAVLTHPMRKRASAAWMRTQLRSRRLASTTQDRLAADWSRVRRRTPILARHAKGRMVAESATLSRALQSHGTAGAVWARTRSRSFAAIAAKTASGGWSRCRSWVEAQGSRLSRAFDSLKPHDPAHRALVVRRCTALVAREPWRPRLPALLGS</sequence>
<dbReference type="EMBL" id="LPWF01000028">
    <property type="protein sequence ID" value="ODR96727.1"/>
    <property type="molecule type" value="Genomic_DNA"/>
</dbReference>
<protein>
    <submittedName>
        <fullName evidence="1">Uncharacterized protein</fullName>
    </submittedName>
</protein>
<keyword evidence="2" id="KW-1185">Reference proteome</keyword>
<gene>
    <name evidence="1" type="ORF">AUC69_14130</name>
</gene>
<comment type="caution">
    <text evidence="1">The sequence shown here is derived from an EMBL/GenBank/DDBJ whole genome shotgun (WGS) entry which is preliminary data.</text>
</comment>
<dbReference type="Proteomes" id="UP000094472">
    <property type="component" value="Unassembled WGS sequence"/>
</dbReference>
<evidence type="ECO:0000313" key="1">
    <source>
        <dbReference type="EMBL" id="ODR96727.1"/>
    </source>
</evidence>
<dbReference type="AlphaFoldDB" id="A0A1E3VT83"/>
<reference evidence="1 2" key="1">
    <citation type="journal article" date="2016" name="Environ. Microbiol.">
        <title>New Methyloceanibacter diversity from North Sea sediments includes methanotroph containing solely the soluble methane monooxygenase.</title>
        <authorList>
            <person name="Vekeman B."/>
            <person name="Kerckhof F.M."/>
            <person name="Cremers G."/>
            <person name="de Vos P."/>
            <person name="Vandamme P."/>
            <person name="Boon N."/>
            <person name="Op den Camp H.J."/>
            <person name="Heylen K."/>
        </authorList>
    </citation>
    <scope>NUCLEOTIDE SEQUENCE [LARGE SCALE GENOMIC DNA]</scope>
    <source>
        <strain evidence="1 2">R-67175</strain>
    </source>
</reference>
<organism evidence="1 2">
    <name type="scientific">Methyloceanibacter superfactus</name>
    <dbReference type="NCBI Taxonomy" id="1774969"/>
    <lineage>
        <taxon>Bacteria</taxon>
        <taxon>Pseudomonadati</taxon>
        <taxon>Pseudomonadota</taxon>
        <taxon>Alphaproteobacteria</taxon>
        <taxon>Hyphomicrobiales</taxon>
        <taxon>Hyphomicrobiaceae</taxon>
        <taxon>Methyloceanibacter</taxon>
    </lineage>
</organism>
<name>A0A1E3VT83_9HYPH</name>
<accession>A0A1E3VT83</accession>
<proteinExistence type="predicted"/>